<dbReference type="OrthoDB" id="5801755at2"/>
<dbReference type="STRING" id="1385515.GCA_000423325_01277"/>
<organism evidence="1 2">
    <name type="scientific">Lysobacter defluvii IMMIB APB-9 = DSM 18482</name>
    <dbReference type="NCBI Taxonomy" id="1385515"/>
    <lineage>
        <taxon>Bacteria</taxon>
        <taxon>Pseudomonadati</taxon>
        <taxon>Pseudomonadota</taxon>
        <taxon>Gammaproteobacteria</taxon>
        <taxon>Lysobacterales</taxon>
        <taxon>Lysobacteraceae</taxon>
        <taxon>Novilysobacter</taxon>
    </lineage>
</organism>
<reference evidence="1 2" key="1">
    <citation type="submission" date="2013-08" db="EMBL/GenBank/DDBJ databases">
        <title>Genomic analysis of Lysobacter defluvii.</title>
        <authorList>
            <person name="Wang Q."/>
            <person name="Wang G."/>
        </authorList>
    </citation>
    <scope>NUCLEOTIDE SEQUENCE [LARGE SCALE GENOMIC DNA]</scope>
    <source>
        <strain evidence="1 2">IMMIB APB-9</strain>
    </source>
</reference>
<comment type="caution">
    <text evidence="1">The sequence shown here is derived from an EMBL/GenBank/DDBJ whole genome shotgun (WGS) entry which is preliminary data.</text>
</comment>
<dbReference type="AlphaFoldDB" id="A0A0A0MB49"/>
<evidence type="ECO:0000313" key="1">
    <source>
        <dbReference type="EMBL" id="KGO99774.1"/>
    </source>
</evidence>
<sequence>MFEDQSQQDVESLMNSDREFRQLYQQHKKLDKKVADAELGVLPMDPDTVTQWKREKLAAKDQLQRMYDARTH</sequence>
<dbReference type="eggNOG" id="COG2841">
    <property type="taxonomic scope" value="Bacteria"/>
</dbReference>
<dbReference type="Pfam" id="PF04325">
    <property type="entry name" value="DUF465"/>
    <property type="match status" value="1"/>
</dbReference>
<dbReference type="RefSeq" id="WP_027069673.1">
    <property type="nucleotide sequence ID" value="NZ_AUHT01000007.1"/>
</dbReference>
<dbReference type="InterPro" id="IPR007420">
    <property type="entry name" value="DUF465"/>
</dbReference>
<accession>A0A0A0MB49</accession>
<protein>
    <recommendedName>
        <fullName evidence="3">DUF465 domain-containing protein</fullName>
    </recommendedName>
</protein>
<proteinExistence type="predicted"/>
<gene>
    <name evidence="1" type="ORF">N791_13755</name>
</gene>
<evidence type="ECO:0000313" key="2">
    <source>
        <dbReference type="Proteomes" id="UP000030003"/>
    </source>
</evidence>
<name>A0A0A0MB49_9GAMM</name>
<dbReference type="Proteomes" id="UP000030003">
    <property type="component" value="Unassembled WGS sequence"/>
</dbReference>
<dbReference type="Gene3D" id="6.10.280.50">
    <property type="match status" value="1"/>
</dbReference>
<evidence type="ECO:0008006" key="3">
    <source>
        <dbReference type="Google" id="ProtNLM"/>
    </source>
</evidence>
<keyword evidence="2" id="KW-1185">Reference proteome</keyword>
<dbReference type="EMBL" id="AVBH01000003">
    <property type="protein sequence ID" value="KGO99774.1"/>
    <property type="molecule type" value="Genomic_DNA"/>
</dbReference>
<dbReference type="InterPro" id="IPR038444">
    <property type="entry name" value="DUF465_sf"/>
</dbReference>